<gene>
    <name evidence="1" type="ORF">IQ236_08295</name>
</gene>
<evidence type="ECO:0000313" key="1">
    <source>
        <dbReference type="EMBL" id="MBE9143222.1"/>
    </source>
</evidence>
<reference evidence="1 2" key="1">
    <citation type="submission" date="2020-10" db="EMBL/GenBank/DDBJ databases">
        <authorList>
            <person name="Castelo-Branco R."/>
            <person name="Eusebio N."/>
            <person name="Adriana R."/>
            <person name="Vieira A."/>
            <person name="Brugerolle De Fraissinette N."/>
            <person name="Rezende De Castro R."/>
            <person name="Schneider M.P."/>
            <person name="Vasconcelos V."/>
            <person name="Leao P.N."/>
        </authorList>
    </citation>
    <scope>NUCLEOTIDE SEQUENCE [LARGE SCALE GENOMIC DNA]</scope>
    <source>
        <strain evidence="1 2">LEGE 06226</strain>
    </source>
</reference>
<sequence length="158" mass="18610">MIAKILIKLNRKSKINEQLLLNKMQKSKSEDQEKLSDLMNDENYNQHYVPHSILKNFKREGSPLFCLRRDKNGHIKGTSIKRLCAQKGFYSFTVVSDKDKNISRKLNYDQKAFTKLDNKIAPIIKNLLDSHSVDVLTNDDKKSLAKYDEFEQWFEWLN</sequence>
<dbReference type="InterPro" id="IPR025332">
    <property type="entry name" value="DUF4238"/>
</dbReference>
<dbReference type="RefSeq" id="WP_193868823.1">
    <property type="nucleotide sequence ID" value="NZ_JADEWU010000013.1"/>
</dbReference>
<dbReference type="EMBL" id="JADEWU010000013">
    <property type="protein sequence ID" value="MBE9143222.1"/>
    <property type="molecule type" value="Genomic_DNA"/>
</dbReference>
<proteinExistence type="predicted"/>
<organism evidence="1 2">
    <name type="scientific">Planktothrix mougeotii LEGE 06226</name>
    <dbReference type="NCBI Taxonomy" id="1828728"/>
    <lineage>
        <taxon>Bacteria</taxon>
        <taxon>Bacillati</taxon>
        <taxon>Cyanobacteriota</taxon>
        <taxon>Cyanophyceae</taxon>
        <taxon>Oscillatoriophycideae</taxon>
        <taxon>Oscillatoriales</taxon>
        <taxon>Microcoleaceae</taxon>
        <taxon>Planktothrix</taxon>
    </lineage>
</organism>
<name>A0ABR9U9X2_9CYAN</name>
<dbReference type="Pfam" id="PF14022">
    <property type="entry name" value="DUF4238"/>
    <property type="match status" value="1"/>
</dbReference>
<comment type="caution">
    <text evidence="1">The sequence shown here is derived from an EMBL/GenBank/DDBJ whole genome shotgun (WGS) entry which is preliminary data.</text>
</comment>
<dbReference type="Proteomes" id="UP000640725">
    <property type="component" value="Unassembled WGS sequence"/>
</dbReference>
<accession>A0ABR9U9X2</accession>
<evidence type="ECO:0000313" key="2">
    <source>
        <dbReference type="Proteomes" id="UP000640725"/>
    </source>
</evidence>
<protein>
    <submittedName>
        <fullName evidence="1">DUF4238 domain-containing protein</fullName>
    </submittedName>
</protein>
<keyword evidence="2" id="KW-1185">Reference proteome</keyword>